<protein>
    <recommendedName>
        <fullName evidence="16">L-lactate dehydrogenase (cytochrome)</fullName>
        <ecNumber evidence="15">1.1.2.3</ecNumber>
    </recommendedName>
</protein>
<comment type="subcellular location">
    <subcellularLocation>
        <location evidence="3">Mitochondrion intermembrane space</location>
    </subcellularLocation>
</comment>
<evidence type="ECO:0000256" key="6">
    <source>
        <dbReference type="ARBA" id="ARBA00022630"/>
    </source>
</evidence>
<evidence type="ECO:0000256" key="16">
    <source>
        <dbReference type="ARBA" id="ARBA00068515"/>
    </source>
</evidence>
<dbReference type="InterPro" id="IPR037458">
    <property type="entry name" value="L-MDH/L-LDH_FMN-bd"/>
</dbReference>
<comment type="similarity">
    <text evidence="14">In the N-terminal section; belongs to the cytochrome b5 family.</text>
</comment>
<dbReference type="GO" id="GO:0020037">
    <property type="term" value="F:heme binding"/>
    <property type="evidence" value="ECO:0007669"/>
    <property type="project" value="UniProtKB-UniRule"/>
</dbReference>
<keyword evidence="11" id="KW-0496">Mitochondrion</keyword>
<evidence type="ECO:0000256" key="7">
    <source>
        <dbReference type="ARBA" id="ARBA00022643"/>
    </source>
</evidence>
<dbReference type="Proteomes" id="UP000076798">
    <property type="component" value="Unassembled WGS sequence"/>
</dbReference>
<gene>
    <name evidence="21" type="ORF">SISSUDRAFT_1062520</name>
</gene>
<dbReference type="PROSITE" id="PS50255">
    <property type="entry name" value="CYTOCHROME_B5_2"/>
    <property type="match status" value="1"/>
</dbReference>
<evidence type="ECO:0000256" key="8">
    <source>
        <dbReference type="ARBA" id="ARBA00022723"/>
    </source>
</evidence>
<evidence type="ECO:0000313" key="22">
    <source>
        <dbReference type="Proteomes" id="UP000076798"/>
    </source>
</evidence>
<evidence type="ECO:0000256" key="5">
    <source>
        <dbReference type="ARBA" id="ARBA00022617"/>
    </source>
</evidence>
<feature type="domain" description="Cytochrome b5 heme-binding" evidence="19">
    <location>
        <begin position="1"/>
        <end position="77"/>
    </location>
</feature>
<dbReference type="Gene3D" id="3.20.20.70">
    <property type="entry name" value="Aldolase class I"/>
    <property type="match status" value="1"/>
</dbReference>
<dbReference type="InterPro" id="IPR036400">
    <property type="entry name" value="Cyt_B5-like_heme/steroid_sf"/>
</dbReference>
<comment type="cofactor">
    <cofactor evidence="1">
        <name>FMN</name>
        <dbReference type="ChEBI" id="CHEBI:58210"/>
    </cofactor>
</comment>
<dbReference type="InterPro" id="IPR018506">
    <property type="entry name" value="Cyt_B5_heme-BS"/>
</dbReference>
<dbReference type="PROSITE" id="PS00557">
    <property type="entry name" value="FMN_HYDROXY_ACID_DH_1"/>
    <property type="match status" value="1"/>
</dbReference>
<dbReference type="STRING" id="1314776.A0A166CSG5"/>
<evidence type="ECO:0000256" key="2">
    <source>
        <dbReference type="ARBA" id="ARBA00001970"/>
    </source>
</evidence>
<dbReference type="GO" id="GO:0005758">
    <property type="term" value="C:mitochondrial intermembrane space"/>
    <property type="evidence" value="ECO:0007669"/>
    <property type="project" value="UniProtKB-SubCell"/>
</dbReference>
<dbReference type="PANTHER" id="PTHR10578:SF101">
    <property type="entry name" value="L-LACTATE DEHYDROGENASE (CYTOCHROME B2)"/>
    <property type="match status" value="1"/>
</dbReference>
<comment type="subunit">
    <text evidence="4">Homotetramer.</text>
</comment>
<evidence type="ECO:0000256" key="10">
    <source>
        <dbReference type="ARBA" id="ARBA00023004"/>
    </source>
</evidence>
<dbReference type="PROSITE" id="PS00191">
    <property type="entry name" value="CYTOCHROME_B5_1"/>
    <property type="match status" value="1"/>
</dbReference>
<evidence type="ECO:0000256" key="3">
    <source>
        <dbReference type="ARBA" id="ARBA00004569"/>
    </source>
</evidence>
<evidence type="ECO:0000256" key="18">
    <source>
        <dbReference type="SAM" id="MobiDB-lite"/>
    </source>
</evidence>
<dbReference type="InterPro" id="IPR013785">
    <property type="entry name" value="Aldolase_TIM"/>
</dbReference>
<keyword evidence="7" id="KW-0288">FMN</keyword>
<evidence type="ECO:0000256" key="14">
    <source>
        <dbReference type="ARBA" id="ARBA00061589"/>
    </source>
</evidence>
<evidence type="ECO:0000256" key="17">
    <source>
        <dbReference type="RuleBase" id="RU362121"/>
    </source>
</evidence>
<sequence>MALTIEQVAQHNTQSSCWLIVKRRVYDVTSFLAEHPGGTKVILQFAGKDATTAYESIHPLSFLDEYLSKDKHLGSIDLDDSAPAGADGQVKKTKDMRRVELERKRKPPINRMLSSADIEDVAMRVLPRKARSYYASGGDDGISLRENVRAFSRFFFKPRVLRKVSQCDPSTTILGHKTSIPVYISFAGLAKLAHPNGDLNFTRSAGQTGIIQMVGTNPSFSHAEIAAARLTPQQPLFLQLYKNPDNEIAKRFVQRAEQLGYKAIFLTVDAPVLGNRETDIKAPFEEEDEEREGEPLPPQDEEVEAGGSEGGVASAFSKQDDADKTWEETIPWLRSITKLPIVVKGIQCVEDAVLAAEAGVDGIVLSNHGGRQLDYAPPSIETLHQLRLRHPEVFEKLEVFIDGGVRRGTDVLKALCLGAKAVGMGRPFNYANSAYGEAGVVKLIRIMEREIVTGMRLLGAARVSDLTPEMVMRVDFYSKL</sequence>
<keyword evidence="22" id="KW-1185">Reference proteome</keyword>
<dbReference type="Pfam" id="PF01070">
    <property type="entry name" value="FMN_dh"/>
    <property type="match status" value="1"/>
</dbReference>
<feature type="region of interest" description="Disordered" evidence="18">
    <location>
        <begin position="281"/>
        <end position="323"/>
    </location>
</feature>
<evidence type="ECO:0000256" key="1">
    <source>
        <dbReference type="ARBA" id="ARBA00001917"/>
    </source>
</evidence>
<dbReference type="GO" id="GO:0004460">
    <property type="term" value="F:L-lactate dehydrogenase (cytochrome) activity"/>
    <property type="evidence" value="ECO:0007669"/>
    <property type="project" value="UniProtKB-EC"/>
</dbReference>
<dbReference type="Pfam" id="PF00173">
    <property type="entry name" value="Cyt-b5"/>
    <property type="match status" value="1"/>
</dbReference>
<dbReference type="GO" id="GO:0046872">
    <property type="term" value="F:metal ion binding"/>
    <property type="evidence" value="ECO:0007669"/>
    <property type="project" value="UniProtKB-UniRule"/>
</dbReference>
<dbReference type="SUPFAM" id="SSF51395">
    <property type="entry name" value="FMN-linked oxidoreductases"/>
    <property type="match status" value="1"/>
</dbReference>
<dbReference type="AlphaFoldDB" id="A0A166CSG5"/>
<evidence type="ECO:0000259" key="20">
    <source>
        <dbReference type="PROSITE" id="PS51349"/>
    </source>
</evidence>
<name>A0A166CSG5_9AGAM</name>
<evidence type="ECO:0000256" key="12">
    <source>
        <dbReference type="ARBA" id="ARBA00052399"/>
    </source>
</evidence>
<evidence type="ECO:0000256" key="9">
    <source>
        <dbReference type="ARBA" id="ARBA00023002"/>
    </source>
</evidence>
<dbReference type="PRINTS" id="PR00363">
    <property type="entry name" value="CYTOCHROMEB5"/>
</dbReference>
<organism evidence="21 22">
    <name type="scientific">Sistotremastrum suecicum HHB10207 ss-3</name>
    <dbReference type="NCBI Taxonomy" id="1314776"/>
    <lineage>
        <taxon>Eukaryota</taxon>
        <taxon>Fungi</taxon>
        <taxon>Dikarya</taxon>
        <taxon>Basidiomycota</taxon>
        <taxon>Agaricomycotina</taxon>
        <taxon>Agaricomycetes</taxon>
        <taxon>Sistotremastrales</taxon>
        <taxon>Sistotremastraceae</taxon>
        <taxon>Sistotremastrum</taxon>
    </lineage>
</organism>
<reference evidence="21 22" key="1">
    <citation type="journal article" date="2016" name="Mol. Biol. Evol.">
        <title>Comparative Genomics of Early-Diverging Mushroom-Forming Fungi Provides Insights into the Origins of Lignocellulose Decay Capabilities.</title>
        <authorList>
            <person name="Nagy L.G."/>
            <person name="Riley R."/>
            <person name="Tritt A."/>
            <person name="Adam C."/>
            <person name="Daum C."/>
            <person name="Floudas D."/>
            <person name="Sun H."/>
            <person name="Yadav J.S."/>
            <person name="Pangilinan J."/>
            <person name="Larsson K.H."/>
            <person name="Matsuura K."/>
            <person name="Barry K."/>
            <person name="Labutti K."/>
            <person name="Kuo R."/>
            <person name="Ohm R.A."/>
            <person name="Bhattacharya S.S."/>
            <person name="Shirouzu T."/>
            <person name="Yoshinaga Y."/>
            <person name="Martin F.M."/>
            <person name="Grigoriev I.V."/>
            <person name="Hibbett D.S."/>
        </authorList>
    </citation>
    <scope>NUCLEOTIDE SEQUENCE [LARGE SCALE GENOMIC DNA]</scope>
    <source>
        <strain evidence="21 22">HHB10207 ss-3</strain>
    </source>
</reference>
<comment type="catalytic activity">
    <reaction evidence="12">
        <text>(S)-lactate + 2 Fe(III)-[cytochrome c] = 2 Fe(II)-[cytochrome c] + pyruvate + 2 H(+)</text>
        <dbReference type="Rhea" id="RHEA:19909"/>
        <dbReference type="Rhea" id="RHEA-COMP:10350"/>
        <dbReference type="Rhea" id="RHEA-COMP:14399"/>
        <dbReference type="ChEBI" id="CHEBI:15361"/>
        <dbReference type="ChEBI" id="CHEBI:15378"/>
        <dbReference type="ChEBI" id="CHEBI:16651"/>
        <dbReference type="ChEBI" id="CHEBI:29033"/>
        <dbReference type="ChEBI" id="CHEBI:29034"/>
        <dbReference type="EC" id="1.1.2.3"/>
    </reaction>
    <physiologicalReaction direction="left-to-right" evidence="12">
        <dbReference type="Rhea" id="RHEA:19910"/>
    </physiologicalReaction>
</comment>
<keyword evidence="6" id="KW-0285">Flavoprotein</keyword>
<dbReference type="GO" id="GO:0006089">
    <property type="term" value="P:lactate metabolic process"/>
    <property type="evidence" value="ECO:0007669"/>
    <property type="project" value="TreeGrafter"/>
</dbReference>
<comment type="similarity">
    <text evidence="17">Belongs to the cytochrome b5 family.</text>
</comment>
<dbReference type="SMART" id="SM01117">
    <property type="entry name" value="Cyt-b5"/>
    <property type="match status" value="1"/>
</dbReference>
<dbReference type="EMBL" id="KV428076">
    <property type="protein sequence ID" value="KZT37767.1"/>
    <property type="molecule type" value="Genomic_DNA"/>
</dbReference>
<accession>A0A166CSG5</accession>
<dbReference type="Gene3D" id="3.10.120.10">
    <property type="entry name" value="Cytochrome b5-like heme/steroid binding domain"/>
    <property type="match status" value="1"/>
</dbReference>
<comment type="similarity">
    <text evidence="13">In the C-terminal section; belongs to the FMN-dependent alpha-hydroxy acid dehydrogenase family.</text>
</comment>
<keyword evidence="10 17" id="KW-0408">Iron</keyword>
<dbReference type="FunFam" id="3.20.20.70:FF:000062">
    <property type="entry name" value="Cytochrome b2, mitochondrial, putative"/>
    <property type="match status" value="1"/>
</dbReference>
<dbReference type="SUPFAM" id="SSF55856">
    <property type="entry name" value="Cytochrome b5-like heme/steroid binding domain"/>
    <property type="match status" value="1"/>
</dbReference>
<evidence type="ECO:0000256" key="15">
    <source>
        <dbReference type="ARBA" id="ARBA00066458"/>
    </source>
</evidence>
<comment type="cofactor">
    <cofactor evidence="2">
        <name>heme b</name>
        <dbReference type="ChEBI" id="CHEBI:60344"/>
    </cofactor>
</comment>
<dbReference type="InterPro" id="IPR000262">
    <property type="entry name" value="FMN-dep_DH"/>
</dbReference>
<evidence type="ECO:0000256" key="11">
    <source>
        <dbReference type="ARBA" id="ARBA00023128"/>
    </source>
</evidence>
<dbReference type="OrthoDB" id="1925334at2759"/>
<keyword evidence="5 17" id="KW-0349">Heme</keyword>
<evidence type="ECO:0000313" key="21">
    <source>
        <dbReference type="EMBL" id="KZT37767.1"/>
    </source>
</evidence>
<evidence type="ECO:0000256" key="4">
    <source>
        <dbReference type="ARBA" id="ARBA00011881"/>
    </source>
</evidence>
<keyword evidence="8 17" id="KW-0479">Metal-binding</keyword>
<proteinExistence type="inferred from homology"/>
<dbReference type="InterPro" id="IPR008259">
    <property type="entry name" value="FMN_hydac_DH_AS"/>
</dbReference>
<dbReference type="InterPro" id="IPR037396">
    <property type="entry name" value="FMN_HAD"/>
</dbReference>
<evidence type="ECO:0000256" key="13">
    <source>
        <dbReference type="ARBA" id="ARBA00061137"/>
    </source>
</evidence>
<feature type="domain" description="FMN hydroxy acid dehydrogenase" evidence="20">
    <location>
        <begin position="107"/>
        <end position="476"/>
    </location>
</feature>
<evidence type="ECO:0000259" key="19">
    <source>
        <dbReference type="PROSITE" id="PS50255"/>
    </source>
</evidence>
<dbReference type="CDD" id="cd02922">
    <property type="entry name" value="FCB2_FMN"/>
    <property type="match status" value="1"/>
</dbReference>
<keyword evidence="9" id="KW-0560">Oxidoreductase</keyword>
<dbReference type="PANTHER" id="PTHR10578">
    <property type="entry name" value="S -2-HYDROXY-ACID OXIDASE-RELATED"/>
    <property type="match status" value="1"/>
</dbReference>
<dbReference type="InterPro" id="IPR001199">
    <property type="entry name" value="Cyt_B5-like_heme/steroid-bd"/>
</dbReference>
<dbReference type="EC" id="1.1.2.3" evidence="15"/>
<dbReference type="PROSITE" id="PS51349">
    <property type="entry name" value="FMN_HYDROXY_ACID_DH_2"/>
    <property type="match status" value="1"/>
</dbReference>